<protein>
    <recommendedName>
        <fullName evidence="1">RNase H type-1 domain-containing protein</fullName>
    </recommendedName>
</protein>
<proteinExistence type="predicted"/>
<name>A0AAV9BZT3_ACOCL</name>
<accession>A0AAV9BZT3</accession>
<dbReference type="InterPro" id="IPR044730">
    <property type="entry name" value="RNase_H-like_dom_plant"/>
</dbReference>
<dbReference type="Gene3D" id="3.30.420.10">
    <property type="entry name" value="Ribonuclease H-like superfamily/Ribonuclease H"/>
    <property type="match status" value="1"/>
</dbReference>
<gene>
    <name evidence="2" type="ORF">QJS10_CPB22g00324</name>
</gene>
<dbReference type="EMBL" id="JAUJYO010000022">
    <property type="protein sequence ID" value="KAK1281997.1"/>
    <property type="molecule type" value="Genomic_DNA"/>
</dbReference>
<dbReference type="Pfam" id="PF13456">
    <property type="entry name" value="RVT_3"/>
    <property type="match status" value="1"/>
</dbReference>
<organism evidence="2 3">
    <name type="scientific">Acorus calamus</name>
    <name type="common">Sweet flag</name>
    <dbReference type="NCBI Taxonomy" id="4465"/>
    <lineage>
        <taxon>Eukaryota</taxon>
        <taxon>Viridiplantae</taxon>
        <taxon>Streptophyta</taxon>
        <taxon>Embryophyta</taxon>
        <taxon>Tracheophyta</taxon>
        <taxon>Spermatophyta</taxon>
        <taxon>Magnoliopsida</taxon>
        <taxon>Liliopsida</taxon>
        <taxon>Acoraceae</taxon>
        <taxon>Acorus</taxon>
    </lineage>
</organism>
<dbReference type="InterPro" id="IPR012337">
    <property type="entry name" value="RNaseH-like_sf"/>
</dbReference>
<keyword evidence="3" id="KW-1185">Reference proteome</keyword>
<evidence type="ECO:0000313" key="3">
    <source>
        <dbReference type="Proteomes" id="UP001180020"/>
    </source>
</evidence>
<dbReference type="InterPro" id="IPR036397">
    <property type="entry name" value="RNaseH_sf"/>
</dbReference>
<reference evidence="2" key="1">
    <citation type="journal article" date="2023" name="Nat. Commun.">
        <title>Diploid and tetraploid genomes of Acorus and the evolution of monocots.</title>
        <authorList>
            <person name="Ma L."/>
            <person name="Liu K.W."/>
            <person name="Li Z."/>
            <person name="Hsiao Y.Y."/>
            <person name="Qi Y."/>
            <person name="Fu T."/>
            <person name="Tang G.D."/>
            <person name="Zhang D."/>
            <person name="Sun W.H."/>
            <person name="Liu D.K."/>
            <person name="Li Y."/>
            <person name="Chen G.Z."/>
            <person name="Liu X.D."/>
            <person name="Liao X.Y."/>
            <person name="Jiang Y.T."/>
            <person name="Yu X."/>
            <person name="Hao Y."/>
            <person name="Huang J."/>
            <person name="Zhao X.W."/>
            <person name="Ke S."/>
            <person name="Chen Y.Y."/>
            <person name="Wu W.L."/>
            <person name="Hsu J.L."/>
            <person name="Lin Y.F."/>
            <person name="Huang M.D."/>
            <person name="Li C.Y."/>
            <person name="Huang L."/>
            <person name="Wang Z.W."/>
            <person name="Zhao X."/>
            <person name="Zhong W.Y."/>
            <person name="Peng D.H."/>
            <person name="Ahmad S."/>
            <person name="Lan S."/>
            <person name="Zhang J.S."/>
            <person name="Tsai W.C."/>
            <person name="Van de Peer Y."/>
            <person name="Liu Z.J."/>
        </authorList>
    </citation>
    <scope>NUCLEOTIDE SEQUENCE</scope>
    <source>
        <strain evidence="2">CP</strain>
    </source>
</reference>
<reference evidence="2" key="2">
    <citation type="submission" date="2023-06" db="EMBL/GenBank/DDBJ databases">
        <authorList>
            <person name="Ma L."/>
            <person name="Liu K.-W."/>
            <person name="Li Z."/>
            <person name="Hsiao Y.-Y."/>
            <person name="Qi Y."/>
            <person name="Fu T."/>
            <person name="Tang G."/>
            <person name="Zhang D."/>
            <person name="Sun W.-H."/>
            <person name="Liu D.-K."/>
            <person name="Li Y."/>
            <person name="Chen G.-Z."/>
            <person name="Liu X.-D."/>
            <person name="Liao X.-Y."/>
            <person name="Jiang Y.-T."/>
            <person name="Yu X."/>
            <person name="Hao Y."/>
            <person name="Huang J."/>
            <person name="Zhao X.-W."/>
            <person name="Ke S."/>
            <person name="Chen Y.-Y."/>
            <person name="Wu W.-L."/>
            <person name="Hsu J.-L."/>
            <person name="Lin Y.-F."/>
            <person name="Huang M.-D."/>
            <person name="Li C.-Y."/>
            <person name="Huang L."/>
            <person name="Wang Z.-W."/>
            <person name="Zhao X."/>
            <person name="Zhong W.-Y."/>
            <person name="Peng D.-H."/>
            <person name="Ahmad S."/>
            <person name="Lan S."/>
            <person name="Zhang J.-S."/>
            <person name="Tsai W.-C."/>
            <person name="Van De Peer Y."/>
            <person name="Liu Z.-J."/>
        </authorList>
    </citation>
    <scope>NUCLEOTIDE SEQUENCE</scope>
    <source>
        <strain evidence="2">CP</strain>
        <tissue evidence="2">Leaves</tissue>
    </source>
</reference>
<dbReference type="PANTHER" id="PTHR47723:SF19">
    <property type="entry name" value="POLYNUCLEOTIDYL TRANSFERASE, RIBONUCLEASE H-LIKE SUPERFAMILY PROTEIN"/>
    <property type="match status" value="1"/>
</dbReference>
<evidence type="ECO:0000313" key="2">
    <source>
        <dbReference type="EMBL" id="KAK1281997.1"/>
    </source>
</evidence>
<feature type="domain" description="RNase H type-1" evidence="1">
    <location>
        <begin position="189"/>
        <end position="318"/>
    </location>
</feature>
<dbReference type="SUPFAM" id="SSF53098">
    <property type="entry name" value="Ribonuclease H-like"/>
    <property type="match status" value="1"/>
</dbReference>
<dbReference type="PROSITE" id="PS50879">
    <property type="entry name" value="RNASE_H_1"/>
    <property type="match status" value="1"/>
</dbReference>
<comment type="caution">
    <text evidence="2">The sequence shown here is derived from an EMBL/GenBank/DDBJ whole genome shotgun (WGS) entry which is preliminary data.</text>
</comment>
<evidence type="ECO:0000259" key="1">
    <source>
        <dbReference type="PROSITE" id="PS50879"/>
    </source>
</evidence>
<dbReference type="GO" id="GO:0004523">
    <property type="term" value="F:RNA-DNA hybrid ribonuclease activity"/>
    <property type="evidence" value="ECO:0007669"/>
    <property type="project" value="InterPro"/>
</dbReference>
<dbReference type="Proteomes" id="UP001180020">
    <property type="component" value="Unassembled WGS sequence"/>
</dbReference>
<sequence length="352" mass="40170">MEKIIRAFLWGGPSLKRSMHHVCWETVCTPKAKGGLGLKIIADWLKAAMGTRWREVASCMDLLWVTRRYSSKQSVWTVMPTLAGSWIWPKILSSRDWIKPEVPYVIFAGKNMKVWTDPWIKGKSLADLTLREEHQGILEPNMEVADFLIADSWFKPSWWPISWDDTWADISKQECGGLGEDKLVWPHSATGWIKSNFDGSLSRDRAGYGAILRNGKGDLLWAVAVQNAELSSINVLEYKAILEGLHLSHQMGLRHIHAESDSSIAVAWINRKGSPPWQLIRARQEVRTLLNTFEEWKITHTYREENQAADYLASWWSIPGRSYFTQSTRDGKLNDIVSSDAAGTMFIRSLIK</sequence>
<dbReference type="InterPro" id="IPR053151">
    <property type="entry name" value="RNase_H-like"/>
</dbReference>
<dbReference type="AlphaFoldDB" id="A0AAV9BZT3"/>
<dbReference type="PANTHER" id="PTHR47723">
    <property type="entry name" value="OS05G0353850 PROTEIN"/>
    <property type="match status" value="1"/>
</dbReference>
<dbReference type="GO" id="GO:0003676">
    <property type="term" value="F:nucleic acid binding"/>
    <property type="evidence" value="ECO:0007669"/>
    <property type="project" value="InterPro"/>
</dbReference>
<dbReference type="InterPro" id="IPR002156">
    <property type="entry name" value="RNaseH_domain"/>
</dbReference>
<dbReference type="CDD" id="cd06222">
    <property type="entry name" value="RNase_H_like"/>
    <property type="match status" value="1"/>
</dbReference>